<protein>
    <recommendedName>
        <fullName evidence="1">protein acetyllysine N-acetyltransferase</fullName>
        <ecNumber evidence="1">2.3.1.286</ecNumber>
    </recommendedName>
</protein>
<dbReference type="EnsemblMetazoa" id="MESCA008254-RA">
    <property type="protein sequence ID" value="MESCA008254-PA"/>
    <property type="gene ID" value="MESCA008254"/>
</dbReference>
<evidence type="ECO:0000256" key="1">
    <source>
        <dbReference type="ARBA" id="ARBA00012928"/>
    </source>
</evidence>
<dbReference type="SUPFAM" id="SSF52467">
    <property type="entry name" value="DHS-like NAD/FAD-binding domain"/>
    <property type="match status" value="1"/>
</dbReference>
<dbReference type="FunFam" id="3.40.50.1220:FF:000038">
    <property type="entry name" value="NAD-dependent protein deacetylase sirtuin-6 isoform X2"/>
    <property type="match status" value="1"/>
</dbReference>
<dbReference type="STRING" id="36166.T1GWS4"/>
<evidence type="ECO:0000259" key="8">
    <source>
        <dbReference type="PROSITE" id="PS50305"/>
    </source>
</evidence>
<dbReference type="EC" id="2.3.1.286" evidence="1"/>
<keyword evidence="10" id="KW-1185">Reference proteome</keyword>
<evidence type="ECO:0000256" key="5">
    <source>
        <dbReference type="ARBA" id="ARBA00023027"/>
    </source>
</evidence>
<organism evidence="9 10">
    <name type="scientific">Megaselia scalaris</name>
    <name type="common">Humpbacked fly</name>
    <name type="synonym">Phora scalaris</name>
    <dbReference type="NCBI Taxonomy" id="36166"/>
    <lineage>
        <taxon>Eukaryota</taxon>
        <taxon>Metazoa</taxon>
        <taxon>Ecdysozoa</taxon>
        <taxon>Arthropoda</taxon>
        <taxon>Hexapoda</taxon>
        <taxon>Insecta</taxon>
        <taxon>Pterygota</taxon>
        <taxon>Neoptera</taxon>
        <taxon>Endopterygota</taxon>
        <taxon>Diptera</taxon>
        <taxon>Brachycera</taxon>
        <taxon>Muscomorpha</taxon>
        <taxon>Platypezoidea</taxon>
        <taxon>Phoridae</taxon>
        <taxon>Megaseliini</taxon>
        <taxon>Megaselia</taxon>
    </lineage>
</organism>
<dbReference type="PANTHER" id="PTHR11085:SF12">
    <property type="entry name" value="NAD-DEPENDENT PROTEIN DEACYLASE SIRTUIN-6"/>
    <property type="match status" value="1"/>
</dbReference>
<keyword evidence="3" id="KW-0479">Metal-binding</keyword>
<name>T1GWS4_MEGSC</name>
<keyword evidence="5" id="KW-0520">NAD</keyword>
<evidence type="ECO:0000313" key="9">
    <source>
        <dbReference type="EnsemblMetazoa" id="MESCA008254-PA"/>
    </source>
</evidence>
<dbReference type="Proteomes" id="UP000015102">
    <property type="component" value="Unassembled WGS sequence"/>
</dbReference>
<dbReference type="GO" id="GO:0003714">
    <property type="term" value="F:transcription corepressor activity"/>
    <property type="evidence" value="ECO:0007669"/>
    <property type="project" value="TreeGrafter"/>
</dbReference>
<comment type="caution">
    <text evidence="7">Lacks conserved residue(s) required for the propagation of feature annotation.</text>
</comment>
<dbReference type="InterPro" id="IPR003000">
    <property type="entry name" value="Sirtuin"/>
</dbReference>
<dbReference type="OMA" id="EQCKKCR"/>
<dbReference type="PANTHER" id="PTHR11085">
    <property type="entry name" value="NAD-DEPENDENT PROTEIN DEACYLASE SIRTUIN-5, MITOCHONDRIAL-RELATED"/>
    <property type="match status" value="1"/>
</dbReference>
<reference evidence="10" key="1">
    <citation type="submission" date="2013-02" db="EMBL/GenBank/DDBJ databases">
        <authorList>
            <person name="Hughes D."/>
        </authorList>
    </citation>
    <scope>NUCLEOTIDE SEQUENCE</scope>
    <source>
        <strain>Durham</strain>
        <strain evidence="10">NC isolate 2 -- Noor lab</strain>
    </source>
</reference>
<dbReference type="GO" id="GO:0005634">
    <property type="term" value="C:nucleus"/>
    <property type="evidence" value="ECO:0007669"/>
    <property type="project" value="TreeGrafter"/>
</dbReference>
<dbReference type="EMBL" id="CAQQ02199703">
    <property type="status" value="NOT_ANNOTATED_CDS"/>
    <property type="molecule type" value="Genomic_DNA"/>
</dbReference>
<dbReference type="PROSITE" id="PS50305">
    <property type="entry name" value="SIRTUIN"/>
    <property type="match status" value="1"/>
</dbReference>
<dbReference type="InterPro" id="IPR026590">
    <property type="entry name" value="Ssirtuin_cat_dom"/>
</dbReference>
<evidence type="ECO:0000313" key="10">
    <source>
        <dbReference type="Proteomes" id="UP000015102"/>
    </source>
</evidence>
<dbReference type="InterPro" id="IPR029035">
    <property type="entry name" value="DHS-like_NAD/FAD-binding_dom"/>
</dbReference>
<evidence type="ECO:0000256" key="7">
    <source>
        <dbReference type="PROSITE-ProRule" id="PRU00236"/>
    </source>
</evidence>
<evidence type="ECO:0000256" key="6">
    <source>
        <dbReference type="ARBA" id="ARBA00038170"/>
    </source>
</evidence>
<dbReference type="AlphaFoldDB" id="T1GWS4"/>
<dbReference type="GO" id="GO:0046872">
    <property type="term" value="F:metal ion binding"/>
    <property type="evidence" value="ECO:0007669"/>
    <property type="project" value="UniProtKB-KW"/>
</dbReference>
<comment type="similarity">
    <text evidence="6">Belongs to the sirtuin family. Class IV subfamily.</text>
</comment>
<dbReference type="GO" id="GO:0046969">
    <property type="term" value="F:histone H3K9 deacetylase activity, NAD-dependent"/>
    <property type="evidence" value="ECO:0007669"/>
    <property type="project" value="TreeGrafter"/>
</dbReference>
<dbReference type="Gene3D" id="3.40.50.1220">
    <property type="entry name" value="TPP-binding domain"/>
    <property type="match status" value="1"/>
</dbReference>
<evidence type="ECO:0000256" key="2">
    <source>
        <dbReference type="ARBA" id="ARBA00022679"/>
    </source>
</evidence>
<dbReference type="InterPro" id="IPR050134">
    <property type="entry name" value="NAD-dep_sirtuin_deacylases"/>
</dbReference>
<dbReference type="GO" id="GO:0000122">
    <property type="term" value="P:negative regulation of transcription by RNA polymerase II"/>
    <property type="evidence" value="ECO:0007669"/>
    <property type="project" value="TreeGrafter"/>
</dbReference>
<proteinExistence type="inferred from homology"/>
<dbReference type="Pfam" id="PF02146">
    <property type="entry name" value="SIR2"/>
    <property type="match status" value="1"/>
</dbReference>
<accession>T1GWS4</accession>
<evidence type="ECO:0000256" key="4">
    <source>
        <dbReference type="ARBA" id="ARBA00022833"/>
    </source>
</evidence>
<evidence type="ECO:0000256" key="3">
    <source>
        <dbReference type="ARBA" id="ARBA00022723"/>
    </source>
</evidence>
<dbReference type="GO" id="GO:0070403">
    <property type="term" value="F:NAD+ binding"/>
    <property type="evidence" value="ECO:0007669"/>
    <property type="project" value="InterPro"/>
</dbReference>
<reference evidence="9" key="2">
    <citation type="submission" date="2015-06" db="UniProtKB">
        <authorList>
            <consortium name="EnsemblMetazoa"/>
        </authorList>
    </citation>
    <scope>IDENTIFICATION</scope>
</reference>
<feature type="domain" description="Deacetylase sirtuin-type" evidence="8">
    <location>
        <begin position="33"/>
        <end position="260"/>
    </location>
</feature>
<keyword evidence="2" id="KW-0808">Transferase</keyword>
<dbReference type="HOGENOM" id="CLU_023643_6_0_1"/>
<keyword evidence="4" id="KW-0862">Zinc</keyword>
<sequence length="323" mass="36689">MILQNSRDIDASKKDVNKNYKNKQFFFQKFDDIETVEFKCKQLVDLIQSSNHTVIHTGAGISTQAGIPDFRGPKGVWTLEEKGESPKVDISFDDAIPTKTHMALKALIEHNKVQYIVSQNIDGLHLKSGVSRKYISELHGNMYVDECSKCKRQFVRKSATKTVGKKTSGEICRGSATLRPCRGGSLHDTILDWEHELPDKDLDLAITHSGVADLNIEQEFGGQLVICNLQPTKHDKKADLVISTYVDDILSKICKKLGIEIPEYDIKSDPTKNEEDADWNICPEKVKAMEKKYSNKLKDSKLNSLKRKKDYFKKENNKLKRET</sequence>